<accession>A0A0W0VFE6</accession>
<feature type="domain" description="Zorya protein ZorC EH" evidence="1">
    <location>
        <begin position="118"/>
        <end position="461"/>
    </location>
</feature>
<dbReference type="RefSeq" id="WP_058469681.1">
    <property type="nucleotide sequence ID" value="NZ_CAAAIC010000005.1"/>
</dbReference>
<evidence type="ECO:0000259" key="1">
    <source>
        <dbReference type="Pfam" id="PF15611"/>
    </source>
</evidence>
<proteinExistence type="predicted"/>
<dbReference type="OrthoDB" id="3035290at2"/>
<sequence>MQSDNSPSLRKEISQFYHTIKLKSQHLSLQEPQVNRALKIIEKKFDSLGSIPTSQNLEKLSITFYKALEAKSFDNISNKEWKLVPFILWTTPQVNSFALGSDLNFLQKYLNWLSQNLTASNLKKLIYCFLKDFSLREQYLAVFKKLSCFITEKIYSSMNPSLSKWYERNQKLNIFSPNFDLSKVISLYLNECNLDIYKFFSLLGLQGEISIRGYSEAIGLNLLKILEREPSDKLINAVINYFFSKDSVRFSNHRVNLIQSLLTPWLSNNSTNSSESQKKVQDLLIKHFKDPRIIAYRRDGWRSISEQYLKVIYQWLVGESIEQFFEIVDQMALDRQWKYRKAFWMAYYKYGFLDEAWFVLGPDAKYYAETYFENKLSFGAMDSGCKSNHSVLILKIGNIVLAEWSHEGKCRAWRDEDPKAPERYKNYYVGKNFKEESLKIVPHYNSDGIGHLSSNTYSWQQNLSDFIYRNTGLKVYHSDFWI</sequence>
<dbReference type="Proteomes" id="UP000055035">
    <property type="component" value="Unassembled WGS sequence"/>
</dbReference>
<protein>
    <recommendedName>
        <fullName evidence="1">Zorya protein ZorC EH domain-containing protein</fullName>
    </recommendedName>
</protein>
<evidence type="ECO:0000313" key="2">
    <source>
        <dbReference type="EMBL" id="KTD18862.1"/>
    </source>
</evidence>
<dbReference type="PATRIC" id="fig|456.5.peg.99"/>
<comment type="caution">
    <text evidence="2">The sequence shown here is derived from an EMBL/GenBank/DDBJ whole genome shotgun (WGS) entry which is preliminary data.</text>
</comment>
<evidence type="ECO:0000313" key="3">
    <source>
        <dbReference type="Proteomes" id="UP000055035"/>
    </source>
</evidence>
<dbReference type="Pfam" id="PF15611">
    <property type="entry name" value="EH_Signature"/>
    <property type="match status" value="1"/>
</dbReference>
<dbReference type="STRING" id="456.Ljor_0085"/>
<dbReference type="AlphaFoldDB" id="A0A0W0VFE6"/>
<name>A0A0W0VFE6_9GAMM</name>
<gene>
    <name evidence="2" type="ORF">Ljor_0085</name>
</gene>
<dbReference type="EMBL" id="LNYJ01000003">
    <property type="protein sequence ID" value="KTD18862.1"/>
    <property type="molecule type" value="Genomic_DNA"/>
</dbReference>
<dbReference type="InterPro" id="IPR028943">
    <property type="entry name" value="ZorC_EH_Signature_dom"/>
</dbReference>
<reference evidence="2 3" key="1">
    <citation type="submission" date="2015-11" db="EMBL/GenBank/DDBJ databases">
        <title>Genomic analysis of 38 Legionella species identifies large and diverse effector repertoires.</title>
        <authorList>
            <person name="Burstein D."/>
            <person name="Amaro F."/>
            <person name="Zusman T."/>
            <person name="Lifshitz Z."/>
            <person name="Cohen O."/>
            <person name="Gilbert J.A."/>
            <person name="Pupko T."/>
            <person name="Shuman H.A."/>
            <person name="Segal G."/>
        </authorList>
    </citation>
    <scope>NUCLEOTIDE SEQUENCE [LARGE SCALE GENOMIC DNA]</scope>
    <source>
        <strain evidence="2 3">BL-540</strain>
    </source>
</reference>
<keyword evidence="3" id="KW-1185">Reference proteome</keyword>
<organism evidence="2 3">
    <name type="scientific">Legionella jordanis</name>
    <dbReference type="NCBI Taxonomy" id="456"/>
    <lineage>
        <taxon>Bacteria</taxon>
        <taxon>Pseudomonadati</taxon>
        <taxon>Pseudomonadota</taxon>
        <taxon>Gammaproteobacteria</taxon>
        <taxon>Legionellales</taxon>
        <taxon>Legionellaceae</taxon>
        <taxon>Legionella</taxon>
    </lineage>
</organism>